<dbReference type="EMBL" id="CAXKWB010000407">
    <property type="protein sequence ID" value="CAL4060730.1"/>
    <property type="molecule type" value="Genomic_DNA"/>
</dbReference>
<evidence type="ECO:0000256" key="1">
    <source>
        <dbReference type="ARBA" id="ARBA00022729"/>
    </source>
</evidence>
<comment type="caution">
    <text evidence="5">Lacks conserved residue(s) required for the propagation of feature annotation.</text>
</comment>
<dbReference type="SUPFAM" id="SSF48431">
    <property type="entry name" value="Lipovitellin-phosvitin complex, superhelical domain"/>
    <property type="match status" value="1"/>
</dbReference>
<sequence length="2297" mass="256093">MAYSAIVALCLLALASAAPQCSTSCDASSKMSYIPGSTYTYDYTGIHKINIEGVEEGSSTSDYAASVIVTVVGPCDVAFSLQNVAGSNIAEIQERQVEKYPLMVSFNNGQIKNVCSHPDDDTNSINIKKAIASAFQNVLPTLEPSSDPQVFTENDITGICPTKYTIVTEGTKTVVTKEKDHGNCQEHYYDQTRTSALPSKTPIPIQDSKSKCVLEIDYGTYSTIRCSESKYITPAFGLFKYVMATQEFNLKLVSISTDTSAVSSIEGQELKAQSIRHQQELPIKNIELVSKVDAIMPEICTFSQGQGNTKVASLVAQVTELLRFVPDDAVVQILDKIRAGQYCADYTRLESLFLDAVAFVGEPGAFKVMAQEVAVGRTTGGRFGLYTIAVNILTKPTLDHVAALTPIFGMTDSNQLLSLAASTVVNRYCTQNEDCDQTAPVQEILNVLSAKLDTQCTPDFSNVETTQVLTTLKSMGNIGKTTTALFASVMKCALTEGIETNVRFAATMSLKGVSCSDTVTQRLKSVVLDASINTEVRIGSYLAAVRCAKVNDFEEVINAMSAESNKQVEAFILSHLHNLQETNWPLKQQLQGFLDSKNIPINYMRNILKYSTNVEMSANIPVIELGGLVESNIVYTPESYVPRLVNLGLNMNLLGSFINIGEVGVRVEGIDPFIDDAIGPNSYLYKDIFGPDSYLYKTPLWSLIEDSQLFMTQRGTEILQQIQQLIKEKNINPDSIIKSVNKIIKNTKNININTVLKAFNKVLKNAKDTDIKSALKSVDFDSILKSVVSFLKNNNFPKTDIYAMLRAQEVGFLSFGGKQIKFNLNELVESVFLNGLDQWFNILVAATSLNVDSTRTGQINIDYSIPTISGIPLKVKLTGTGVAGLQLTNAVDVKDGALNSLLKIIPSLSAQIEGQIGFGELLNTGLKLRSSAYTTNGFALNVVQKNGEDLELQLELPEKMELFNIETETFLMKLDKTSWEVKLFPRNMQDIRITSNQCSGVVEPVTGLMICYSINVPDLLKSNSLPLGQPLMFKLYLEKADPALKGYRLAAKVKNKPNNKSFKIVAGTYGSANSKESTMRFIYGHKRAQGKTRYEISLDSAFLVSSNELTYSSQKDGYKSLQYYTSNEIGRGIAVEGSAKVDFKVIGGKRFEIATYAGFSKSLDLENRLFLVVLDASEKGANQEISILTSTDLFPASIEVRFELPTNAGFKLYKMESLSLTTAVHAFDVQAQIQKKSSEVYQTSLTFRKSGSEFASFMLLNTISIESPLTGFEAIKLNFETSATAKLPRMIELSAHSSLSYANGVVESFSSIKHWSNVILALSSELTLDISSPACYIMIELPPVALTSRLSMANSEFEFLTEVTYFSSDIVNIHVKQTLGGLPFTSKVMIEVPNVLLVDFQHEVASTGITTVAKVEAPAFINPLKFENVFGFREAFAYSLLTDVTSKDSLLLRMEGTSAWDMTIHRLFMKEILDLKISGAFDGTYKILREITLSDEKFQYTFDVSHTTTPIVFVELVLDGTNTEDVLGKIILNVPLVIESELASTISSSLIHSTLNSLVLPNTVYERRFKGYADFNLVENNFKGELFLNAEKDMDQKVELSTKFVLLDTAPLKVNLQGELTVLSLIYGYKLESVLASPFEYFQGDTGFEFTVTVPSQKQVKAKSMFNIQYGEDHVTLTPVISFMTPNEHQYTFTSILAAKSLRRSRNFEVTSETTVETPELQQVTLISKLRHVDDFKKRSGKLAFTMDLKESVLSKAGSLEYILEWRPARLSVRRKAQYGAKIATLDSNIRLKDFKKFEITHELKLPLEVVKSVIVRGNKSDRGSAALGLFINGNKIVNIYYFYPDITDHTFGIEFPYRTLECGVLFTHVQATVKVKSDSKEVETILRLTPKASALQFEALVTAPSLTKEMRLAVDLELIEPGKVGGYDMVNVDVQYQVSEAPKLLMATLSELQIIYGDLVNDGLLPDFNNLYRIAQMWTKRLPKQLNKIRDQLMVMVPQYYGYFQELYQQYEADLIVLRNKIQSGLLMYWDLVKREATLLLQTYVEVIKKSETWKVIIQLFSTLSDAVSMLLQNFNVNFMKQELATLLTNFISQLRSSKALMQFQEKFSELKTLYPKECGVLEYVYTDIISPTMSDSLEIIYFILNTPDVFQHWEIVVSDLREVSAMFTRRLLNTPLLMDLRTTYPAAFEIAEDLYNNVVLTTYNEVIQFIMKIRSLPVDFKLYWQTIQVEVPTLARQFTQRLLDTQLVKQLVSSLLSTFPNVYNVASSLYNGVLMPTLDDILTVLEKLISLPILG</sequence>
<evidence type="ECO:0000313" key="9">
    <source>
        <dbReference type="Proteomes" id="UP001497623"/>
    </source>
</evidence>
<comment type="caution">
    <text evidence="8">The sequence shown here is derived from an EMBL/GenBank/DDBJ whole genome shotgun (WGS) entry which is preliminary data.</text>
</comment>
<keyword evidence="4" id="KW-0325">Glycoprotein</keyword>
<feature type="chain" id="PRO_5043371205" description="Vitellogenin domain-containing protein" evidence="6">
    <location>
        <begin position="18"/>
        <end position="2297"/>
    </location>
</feature>
<organism evidence="8 9">
    <name type="scientific">Meganyctiphanes norvegica</name>
    <name type="common">Northern krill</name>
    <name type="synonym">Thysanopoda norvegica</name>
    <dbReference type="NCBI Taxonomy" id="48144"/>
    <lineage>
        <taxon>Eukaryota</taxon>
        <taxon>Metazoa</taxon>
        <taxon>Ecdysozoa</taxon>
        <taxon>Arthropoda</taxon>
        <taxon>Crustacea</taxon>
        <taxon>Multicrustacea</taxon>
        <taxon>Malacostraca</taxon>
        <taxon>Eumalacostraca</taxon>
        <taxon>Eucarida</taxon>
        <taxon>Euphausiacea</taxon>
        <taxon>Euphausiidae</taxon>
        <taxon>Meganyctiphanes</taxon>
    </lineage>
</organism>
<dbReference type="SMART" id="SM01169">
    <property type="entry name" value="DUF1943"/>
    <property type="match status" value="1"/>
</dbReference>
<dbReference type="Pfam" id="PF09172">
    <property type="entry name" value="Vit_open_b-sht"/>
    <property type="match status" value="1"/>
</dbReference>
<dbReference type="InterPro" id="IPR001747">
    <property type="entry name" value="Vitellogenin_N"/>
</dbReference>
<dbReference type="Pfam" id="PF01347">
    <property type="entry name" value="Vitellogenin_N"/>
    <property type="match status" value="1"/>
</dbReference>
<gene>
    <name evidence="8" type="ORF">MNOR_LOCUS1530</name>
</gene>
<dbReference type="SMART" id="SM00638">
    <property type="entry name" value="LPD_N"/>
    <property type="match status" value="1"/>
</dbReference>
<accession>A0AAV2PPF5</accession>
<dbReference type="InterPro" id="IPR015819">
    <property type="entry name" value="Lipid_transp_b-sht_shell"/>
</dbReference>
<dbReference type="SUPFAM" id="SSF56968">
    <property type="entry name" value="Lipovitellin-phosvitin complex, beta-sheet shell regions"/>
    <property type="match status" value="2"/>
</dbReference>
<evidence type="ECO:0000256" key="3">
    <source>
        <dbReference type="ARBA" id="ARBA00023157"/>
    </source>
</evidence>
<keyword evidence="3" id="KW-1015">Disulfide bond</keyword>
<keyword evidence="9" id="KW-1185">Reference proteome</keyword>
<dbReference type="GO" id="GO:0005319">
    <property type="term" value="F:lipid transporter activity"/>
    <property type="evidence" value="ECO:0007669"/>
    <property type="project" value="InterPro"/>
</dbReference>
<dbReference type="InterPro" id="IPR015816">
    <property type="entry name" value="Vitellinogen_b-sht_N"/>
</dbReference>
<dbReference type="PANTHER" id="PTHR23345">
    <property type="entry name" value="VITELLOGENIN-RELATED"/>
    <property type="match status" value="1"/>
</dbReference>
<dbReference type="GO" id="GO:0045735">
    <property type="term" value="F:nutrient reservoir activity"/>
    <property type="evidence" value="ECO:0007669"/>
    <property type="project" value="UniProtKB-KW"/>
</dbReference>
<evidence type="ECO:0000256" key="5">
    <source>
        <dbReference type="PROSITE-ProRule" id="PRU00557"/>
    </source>
</evidence>
<reference evidence="8 9" key="1">
    <citation type="submission" date="2024-05" db="EMBL/GenBank/DDBJ databases">
        <authorList>
            <person name="Wallberg A."/>
        </authorList>
    </citation>
    <scope>NUCLEOTIDE SEQUENCE [LARGE SCALE GENOMIC DNA]</scope>
</reference>
<dbReference type="Proteomes" id="UP001497623">
    <property type="component" value="Unassembled WGS sequence"/>
</dbReference>
<dbReference type="Gene3D" id="2.20.50.20">
    <property type="entry name" value="Lipovitellin. Chain A, domain 3"/>
    <property type="match status" value="1"/>
</dbReference>
<evidence type="ECO:0000259" key="7">
    <source>
        <dbReference type="PROSITE" id="PS51211"/>
    </source>
</evidence>
<dbReference type="Gene3D" id="2.30.230.10">
    <property type="entry name" value="Lipovitellin, beta-sheet shell regions, chain A"/>
    <property type="match status" value="1"/>
</dbReference>
<feature type="signal peptide" evidence="6">
    <location>
        <begin position="1"/>
        <end position="17"/>
    </location>
</feature>
<evidence type="ECO:0000256" key="6">
    <source>
        <dbReference type="SAM" id="SignalP"/>
    </source>
</evidence>
<dbReference type="InterPro" id="IPR015817">
    <property type="entry name" value="Vitellinogen_open_b-sht_sub1"/>
</dbReference>
<keyword evidence="1 6" id="KW-0732">Signal</keyword>
<evidence type="ECO:0000313" key="8">
    <source>
        <dbReference type="EMBL" id="CAL4060730.1"/>
    </source>
</evidence>
<evidence type="ECO:0000256" key="2">
    <source>
        <dbReference type="ARBA" id="ARBA00022761"/>
    </source>
</evidence>
<dbReference type="PANTHER" id="PTHR23345:SF15">
    <property type="entry name" value="VITELLOGENIN 1-RELATED"/>
    <property type="match status" value="1"/>
</dbReference>
<feature type="non-terminal residue" evidence="8">
    <location>
        <position position="2297"/>
    </location>
</feature>
<dbReference type="InterPro" id="IPR015255">
    <property type="entry name" value="Vitellinogen_open_b-sht"/>
</dbReference>
<feature type="domain" description="Vitellogenin" evidence="7">
    <location>
        <begin position="33"/>
        <end position="645"/>
    </location>
</feature>
<name>A0AAV2PPF5_MEGNR</name>
<dbReference type="Gene3D" id="1.25.10.20">
    <property type="entry name" value="Vitellinogen, superhelical"/>
    <property type="match status" value="1"/>
</dbReference>
<dbReference type="PROSITE" id="PS51211">
    <property type="entry name" value="VITELLOGENIN"/>
    <property type="match status" value="1"/>
</dbReference>
<protein>
    <recommendedName>
        <fullName evidence="7">Vitellogenin domain-containing protein</fullName>
    </recommendedName>
</protein>
<dbReference type="InterPro" id="IPR011030">
    <property type="entry name" value="Lipovitellin_superhlx_dom"/>
</dbReference>
<proteinExistence type="predicted"/>
<keyword evidence="2" id="KW-0758">Storage protein</keyword>
<evidence type="ECO:0000256" key="4">
    <source>
        <dbReference type="ARBA" id="ARBA00023180"/>
    </source>
</evidence>
<dbReference type="InterPro" id="IPR050733">
    <property type="entry name" value="Vitellogenin/Apolipophorin"/>
</dbReference>